<reference evidence="1 2" key="1">
    <citation type="journal article" date="2021" name="Commun. Biol.">
        <title>Genomic insights into the host specific adaptation of the Pneumocystis genus.</title>
        <authorList>
            <person name="Cisse O.H."/>
            <person name="Ma L."/>
            <person name="Dekker J.P."/>
            <person name="Khil P.P."/>
            <person name="Youn J.-H."/>
            <person name="Brenchley J.M."/>
            <person name="Blair R."/>
            <person name="Pahar B."/>
            <person name="Chabe M."/>
            <person name="Van Rompay K.K.A."/>
            <person name="Keesler R."/>
            <person name="Sukura A."/>
            <person name="Hirsch V."/>
            <person name="Kutty G."/>
            <person name="Liu Y."/>
            <person name="Peng L."/>
            <person name="Chen J."/>
            <person name="Song J."/>
            <person name="Weissenbacher-Lang C."/>
            <person name="Xu J."/>
            <person name="Upham N.S."/>
            <person name="Stajich J.E."/>
            <person name="Cuomo C.A."/>
            <person name="Cushion M.T."/>
            <person name="Kovacs J.A."/>
        </authorList>
    </citation>
    <scope>NUCLEOTIDE SEQUENCE [LARGE SCALE GENOMIC DNA]</scope>
    <source>
        <strain evidence="1 2">RABM</strain>
    </source>
</reference>
<sequence length="466" mass="52861">MTRYSVNKEKAEFNAEILKTLLKLPGNKYCSDCKKNDHPRWASWSLGVFLCIRCSGVHRSMGTHISRVKSVDLDAWTNEQLENMIRWGNTRANKYWEAKLIPGHIPSESKIENYIRSKYETKKWVMDGPIPDPSTLDNDSEIFCNISNNDISEKQASFTTSKNLASKSHTKDKFSSSNLFCSSENGTAFPCHQNSFSSQDFIKSNDSFDSNLDNHTNTLKLNLSTSQTQMKTSKADLKSSILSLYSITPASRSNNVTNNSAIDTSSYETLEKSKHEKKPSNSLKNISEDLQDLKFSEKQETLDTSQSRDFSNPSVSYLFNTRKITPTFSSFDISVAKDQVSDVNYSNTTKFTEDILSNNDISKSEKIHVKDDMIESNILEDSMPDLSIKQWDNDSVAFNSFQSPPLLFTASDTLSFHVSPWSTDKPKEANSNFDNYHSSILYDQDICDKNSLFYDNSIISTTDVWK</sequence>
<comment type="caution">
    <text evidence="1">The sequence shown here is derived from an EMBL/GenBank/DDBJ whole genome shotgun (WGS) entry which is preliminary data.</text>
</comment>
<dbReference type="Proteomes" id="UP000768646">
    <property type="component" value="Unassembled WGS sequence"/>
</dbReference>
<keyword evidence="2" id="KW-1185">Reference proteome</keyword>
<gene>
    <name evidence="1" type="ORF">PORY_001454</name>
</gene>
<organism evidence="1 2">
    <name type="scientific">Pneumocystis oryctolagi</name>
    <dbReference type="NCBI Taxonomy" id="42067"/>
    <lineage>
        <taxon>Eukaryota</taxon>
        <taxon>Fungi</taxon>
        <taxon>Dikarya</taxon>
        <taxon>Ascomycota</taxon>
        <taxon>Taphrinomycotina</taxon>
        <taxon>Pneumocystomycetes</taxon>
        <taxon>Pneumocystaceae</taxon>
        <taxon>Pneumocystis</taxon>
    </lineage>
</organism>
<accession>A0ACB7CI83</accession>
<evidence type="ECO:0000313" key="1">
    <source>
        <dbReference type="EMBL" id="KAG4305284.1"/>
    </source>
</evidence>
<name>A0ACB7CI83_9ASCO</name>
<dbReference type="EMBL" id="JABTEG010000004">
    <property type="protein sequence ID" value="KAG4305284.1"/>
    <property type="molecule type" value="Genomic_DNA"/>
</dbReference>
<proteinExistence type="predicted"/>
<protein>
    <submittedName>
        <fullName evidence="1">Uncharacterized protein</fullName>
    </submittedName>
</protein>
<evidence type="ECO:0000313" key="2">
    <source>
        <dbReference type="Proteomes" id="UP000768646"/>
    </source>
</evidence>